<dbReference type="EMBL" id="CM046121">
    <property type="protein sequence ID" value="KAI8434526.1"/>
    <property type="molecule type" value="Genomic_DNA"/>
</dbReference>
<evidence type="ECO:0000313" key="2">
    <source>
        <dbReference type="Proteomes" id="UP001064048"/>
    </source>
</evidence>
<accession>A0ACC0KE99</accession>
<dbReference type="Proteomes" id="UP001064048">
    <property type="component" value="Chromosome 21"/>
</dbReference>
<keyword evidence="2" id="KW-1185">Reference proteome</keyword>
<evidence type="ECO:0000313" key="1">
    <source>
        <dbReference type="EMBL" id="KAI8434526.1"/>
    </source>
</evidence>
<reference evidence="1 2" key="1">
    <citation type="journal article" date="2022" name="Genome Biol. Evol.">
        <title>The Spruce Budworm Genome: Reconstructing the Evolutionary History of Antifreeze Proteins.</title>
        <authorList>
            <person name="Beliveau C."/>
            <person name="Gagne P."/>
            <person name="Picq S."/>
            <person name="Vernygora O."/>
            <person name="Keeling C.I."/>
            <person name="Pinkney K."/>
            <person name="Doucet D."/>
            <person name="Wen F."/>
            <person name="Johnston J.S."/>
            <person name="Maaroufi H."/>
            <person name="Boyle B."/>
            <person name="Laroche J."/>
            <person name="Dewar K."/>
            <person name="Juretic N."/>
            <person name="Blackburn G."/>
            <person name="Nisole A."/>
            <person name="Brunet B."/>
            <person name="Brandao M."/>
            <person name="Lumley L."/>
            <person name="Duan J."/>
            <person name="Quan G."/>
            <person name="Lucarotti C.J."/>
            <person name="Roe A.D."/>
            <person name="Sperling F.A.H."/>
            <person name="Levesque R.C."/>
            <person name="Cusson M."/>
        </authorList>
    </citation>
    <scope>NUCLEOTIDE SEQUENCE [LARGE SCALE GENOMIC DNA]</scope>
    <source>
        <strain evidence="1">Glfc:IPQL:Cfum</strain>
    </source>
</reference>
<comment type="caution">
    <text evidence="1">The sequence shown here is derived from an EMBL/GenBank/DDBJ whole genome shotgun (WGS) entry which is preliminary data.</text>
</comment>
<organism evidence="1 2">
    <name type="scientific">Choristoneura fumiferana</name>
    <name type="common">Spruce budworm moth</name>
    <name type="synonym">Archips fumiferana</name>
    <dbReference type="NCBI Taxonomy" id="7141"/>
    <lineage>
        <taxon>Eukaryota</taxon>
        <taxon>Metazoa</taxon>
        <taxon>Ecdysozoa</taxon>
        <taxon>Arthropoda</taxon>
        <taxon>Hexapoda</taxon>
        <taxon>Insecta</taxon>
        <taxon>Pterygota</taxon>
        <taxon>Neoptera</taxon>
        <taxon>Endopterygota</taxon>
        <taxon>Lepidoptera</taxon>
        <taxon>Glossata</taxon>
        <taxon>Ditrysia</taxon>
        <taxon>Tortricoidea</taxon>
        <taxon>Tortricidae</taxon>
        <taxon>Tortricinae</taxon>
        <taxon>Choristoneura</taxon>
    </lineage>
</organism>
<gene>
    <name evidence="1" type="ORF">MSG28_012527</name>
</gene>
<proteinExistence type="predicted"/>
<name>A0ACC0KE99_CHOFU</name>
<sequence>MSKSSQPIYVPLLGTGLLSEQEGLGYSSHAGPVRIGNFTRTIELLRSDGQWQCDNGFCIPEAHKCDGAFHCEDGSDETRANCKNKKRHNMLGLVMHCIADRLNMKDGVCPDICKLQPEYCAYAILSEQSPAPPGTCALPDFDRNGTYRVIKLDSTSVFEYEDFYLDFECANGTELVGEAKPKCVNGTWDSKMPNCLETCKLNKKDDHKYTCKRGDKSKPCGNLVAIETEVIIERKLDKKISNSTITVSTMCTKDQKFNVSKDCVSVVESRQGEFEKDIMNQLASYEIKFKETQHPSPEFEKLVRNYRDFEDKVTKNNTDLWIQVTTCDIYLDLMETS</sequence>
<protein>
    <submittedName>
        <fullName evidence="1">Uncharacterized protein</fullName>
    </submittedName>
</protein>